<keyword evidence="4" id="KW-1185">Reference proteome</keyword>
<dbReference type="InterPro" id="IPR039448">
    <property type="entry name" value="Beta_helix"/>
</dbReference>
<feature type="region of interest" description="Disordered" evidence="1">
    <location>
        <begin position="606"/>
        <end position="634"/>
    </location>
</feature>
<dbReference type="RefSeq" id="WP_099915517.1">
    <property type="nucleotide sequence ID" value="NZ_BMHS01000011.1"/>
</dbReference>
<dbReference type="EMBL" id="PDOB01000010">
    <property type="protein sequence ID" value="PIL40175.1"/>
    <property type="molecule type" value="Genomic_DNA"/>
</dbReference>
<organism evidence="3 4">
    <name type="scientific">Massilia psychrophila</name>
    <dbReference type="NCBI Taxonomy" id="1603353"/>
    <lineage>
        <taxon>Bacteria</taxon>
        <taxon>Pseudomonadati</taxon>
        <taxon>Pseudomonadota</taxon>
        <taxon>Betaproteobacteria</taxon>
        <taxon>Burkholderiales</taxon>
        <taxon>Oxalobacteraceae</taxon>
        <taxon>Telluria group</taxon>
        <taxon>Massilia</taxon>
    </lineage>
</organism>
<proteinExistence type="predicted"/>
<evidence type="ECO:0000313" key="3">
    <source>
        <dbReference type="EMBL" id="PIL40175.1"/>
    </source>
</evidence>
<accession>A0A2G8T297</accession>
<comment type="caution">
    <text evidence="3">The sequence shown here is derived from an EMBL/GenBank/DDBJ whole genome shotgun (WGS) entry which is preliminary data.</text>
</comment>
<name>A0A2G8T297_9BURK</name>
<evidence type="ECO:0000256" key="1">
    <source>
        <dbReference type="SAM" id="MobiDB-lite"/>
    </source>
</evidence>
<dbReference type="Gene3D" id="2.160.20.10">
    <property type="entry name" value="Single-stranded right-handed beta-helix, Pectin lyase-like"/>
    <property type="match status" value="2"/>
</dbReference>
<dbReference type="InterPro" id="IPR006626">
    <property type="entry name" value="PbH1"/>
</dbReference>
<feature type="compositionally biased region" description="Gly residues" evidence="1">
    <location>
        <begin position="624"/>
        <end position="634"/>
    </location>
</feature>
<protein>
    <recommendedName>
        <fullName evidence="2">Right handed beta helix domain-containing protein</fullName>
    </recommendedName>
</protein>
<dbReference type="InterPro" id="IPR011050">
    <property type="entry name" value="Pectin_lyase_fold/virulence"/>
</dbReference>
<dbReference type="InterPro" id="IPR012334">
    <property type="entry name" value="Pectin_lyas_fold"/>
</dbReference>
<dbReference type="Proteomes" id="UP000228593">
    <property type="component" value="Unassembled WGS sequence"/>
</dbReference>
<dbReference type="Pfam" id="PF13229">
    <property type="entry name" value="Beta_helix"/>
    <property type="match status" value="1"/>
</dbReference>
<dbReference type="OrthoDB" id="9765222at2"/>
<evidence type="ECO:0000259" key="2">
    <source>
        <dbReference type="Pfam" id="PF13229"/>
    </source>
</evidence>
<dbReference type="SMART" id="SM00710">
    <property type="entry name" value="PbH1"/>
    <property type="match status" value="8"/>
</dbReference>
<feature type="domain" description="Right handed beta helix" evidence="2">
    <location>
        <begin position="299"/>
        <end position="440"/>
    </location>
</feature>
<reference evidence="3 4" key="1">
    <citation type="submission" date="2017-10" db="EMBL/GenBank/DDBJ databases">
        <title>Massilia psychrophilum sp. nov., a novel purple-pigmented bacterium isolated from Tianshan glacier, Xinjiang Municipality, China.</title>
        <authorList>
            <person name="Wang H."/>
        </authorList>
    </citation>
    <scope>NUCLEOTIDE SEQUENCE [LARGE SCALE GENOMIC DNA]</scope>
    <source>
        <strain evidence="3 4">JCM 30813</strain>
    </source>
</reference>
<sequence length="634" mass="67472">MFSWSFYDPKIRGNADFFLPSISFCHIPAWGHELPAVSLTCVDTGLNRPHVEPLTLVEQISTDRSRYLFQERALNVYAYSSRVCLSASLPRIHRSHVLCRHRSLALLLGAAALGLHAPAITAVLPMPDGIANGATVSLQCGNVYQGTLELSGKSNVTVKTVGNCGKAGISPGRAISGWARYSGSIYSAPISFTPQQVAIDGSAVSTAHWPNQPWATSIAGMPAGDLNGATMVVLANQSVIQSQTLTGNSIGSGKQFYVEGKLWMLDSPGEWAVQDGRIFMWAPDGQSPEGRAWAAPDSNGINADKSHGIIIDGVSIFSANDGISANESSDLKVLNTDINNSARDGIWASGSRGLQVSGSNVSNSRRNGIDGWYSITGAVVSNSIIANTGMVGMPSASNAGIMFGGGSDNRIDNVRVLNSAYHGISVIHNRFTFVLNSLVDMACARLSDCAAVYTSARDGQPLTLLIEGNTVTNTRGIQAIGIYLDDHANGVTVNQNTIANNNRGVMVHNGFNNVITNNTFASSGVTHLGFAQDVGNVRNNQVTGNTFKSTGGEHTFNHEAGANYKNFATYDYNTYRSNNFNVFGHTWDGRSPGLPHSYQSWRNEMQQDVHSVTSDVIGDAPPGGSRGKGNLTGP</sequence>
<dbReference type="SUPFAM" id="SSF51126">
    <property type="entry name" value="Pectin lyase-like"/>
    <property type="match status" value="1"/>
</dbReference>
<gene>
    <name evidence="3" type="ORF">CR103_08235</name>
</gene>
<dbReference type="AlphaFoldDB" id="A0A2G8T297"/>
<evidence type="ECO:0000313" key="4">
    <source>
        <dbReference type="Proteomes" id="UP000228593"/>
    </source>
</evidence>